<sequence>MFKPTGQNIDIVWKWNSLKDKNNKKSVIWDFGLKTSTGGITRAKKTSTRNKMRCGKISKDIRLELKAAFEQKKTENKIYMEGVQENEDEEDEVEEIVRLKSIKRPLASSTSIEKPSNWEKNKRQTSINDACQKDARTRTIQYTAHFFYRNRISFNVIRSNSFKLMIEVVGNYGPHLRSPSYHELRVPLLKKELQYTKDILKGHKKEQMKYGYSIMLDGWIDRKNRTLINFLVNCSLGTMFVKCIDASEFMKTETNFVEDIGEKNVIQVMTYNGSNYVNFYKPQEQLFWTPCDAYCLDLMLEDIGKIAKVKKIIQRSIKLVGYIYNHSMALNTMWKFTNKSRLVRLHKQKANLRRIFTLDEWVEFRATKYPREKKATDIVLMPSFWNDVATS</sequence>
<organism evidence="2 3">
    <name type="scientific">Mucuna pruriens</name>
    <name type="common">Velvet bean</name>
    <name type="synonym">Dolichos pruriens</name>
    <dbReference type="NCBI Taxonomy" id="157652"/>
    <lineage>
        <taxon>Eukaryota</taxon>
        <taxon>Viridiplantae</taxon>
        <taxon>Streptophyta</taxon>
        <taxon>Embryophyta</taxon>
        <taxon>Tracheophyta</taxon>
        <taxon>Spermatophyta</taxon>
        <taxon>Magnoliopsida</taxon>
        <taxon>eudicotyledons</taxon>
        <taxon>Gunneridae</taxon>
        <taxon>Pentapetalae</taxon>
        <taxon>rosids</taxon>
        <taxon>fabids</taxon>
        <taxon>Fabales</taxon>
        <taxon>Fabaceae</taxon>
        <taxon>Papilionoideae</taxon>
        <taxon>50 kb inversion clade</taxon>
        <taxon>NPAAA clade</taxon>
        <taxon>indigoferoid/millettioid clade</taxon>
        <taxon>Phaseoleae</taxon>
        <taxon>Mucuna</taxon>
    </lineage>
</organism>
<protein>
    <recommendedName>
        <fullName evidence="1">DUF659 domain-containing protein</fullName>
    </recommendedName>
</protein>
<dbReference type="PANTHER" id="PTHR32166">
    <property type="entry name" value="OSJNBA0013A04.12 PROTEIN"/>
    <property type="match status" value="1"/>
</dbReference>
<evidence type="ECO:0000313" key="2">
    <source>
        <dbReference type="EMBL" id="RDX88021.1"/>
    </source>
</evidence>
<dbReference type="SUPFAM" id="SSF53098">
    <property type="entry name" value="Ribonuclease H-like"/>
    <property type="match status" value="1"/>
</dbReference>
<dbReference type="EMBL" id="QJKJ01006074">
    <property type="protein sequence ID" value="RDX88021.1"/>
    <property type="molecule type" value="Genomic_DNA"/>
</dbReference>
<gene>
    <name evidence="2" type="ORF">CR513_30439</name>
</gene>
<feature type="domain" description="DUF659" evidence="1">
    <location>
        <begin position="179"/>
        <end position="315"/>
    </location>
</feature>
<accession>A0A371GBW5</accession>
<name>A0A371GBW5_MUCPR</name>
<dbReference type="PANTHER" id="PTHR32166:SF74">
    <property type="entry name" value="OS05G0256350 PROTEIN"/>
    <property type="match status" value="1"/>
</dbReference>
<dbReference type="AlphaFoldDB" id="A0A371GBW5"/>
<dbReference type="InterPro" id="IPR007021">
    <property type="entry name" value="DUF659"/>
</dbReference>
<dbReference type="Proteomes" id="UP000257109">
    <property type="component" value="Unassembled WGS sequence"/>
</dbReference>
<reference evidence="2" key="1">
    <citation type="submission" date="2018-05" db="EMBL/GenBank/DDBJ databases">
        <title>Draft genome of Mucuna pruriens seed.</title>
        <authorList>
            <person name="Nnadi N.E."/>
            <person name="Vos R."/>
            <person name="Hasami M.H."/>
            <person name="Devisetty U.K."/>
            <person name="Aguiy J.C."/>
        </authorList>
    </citation>
    <scope>NUCLEOTIDE SEQUENCE [LARGE SCALE GENOMIC DNA]</scope>
    <source>
        <strain evidence="2">JCA_2017</strain>
    </source>
</reference>
<dbReference type="OrthoDB" id="2012664at2759"/>
<evidence type="ECO:0000259" key="1">
    <source>
        <dbReference type="Pfam" id="PF04937"/>
    </source>
</evidence>
<dbReference type="STRING" id="157652.A0A371GBW5"/>
<evidence type="ECO:0000313" key="3">
    <source>
        <dbReference type="Proteomes" id="UP000257109"/>
    </source>
</evidence>
<comment type="caution">
    <text evidence="2">The sequence shown here is derived from an EMBL/GenBank/DDBJ whole genome shotgun (WGS) entry which is preliminary data.</text>
</comment>
<dbReference type="InterPro" id="IPR012337">
    <property type="entry name" value="RNaseH-like_sf"/>
</dbReference>
<keyword evidence="3" id="KW-1185">Reference proteome</keyword>
<feature type="non-terminal residue" evidence="2">
    <location>
        <position position="1"/>
    </location>
</feature>
<dbReference type="Pfam" id="PF04937">
    <property type="entry name" value="DUF659"/>
    <property type="match status" value="1"/>
</dbReference>
<proteinExistence type="predicted"/>